<reference evidence="1" key="1">
    <citation type="submission" date="2022-12" db="EMBL/GenBank/DDBJ databases">
        <authorList>
            <person name="Petersen C."/>
        </authorList>
    </citation>
    <scope>NUCLEOTIDE SEQUENCE</scope>
    <source>
        <strain evidence="1">IBT 3081</strain>
    </source>
</reference>
<evidence type="ECO:0000313" key="1">
    <source>
        <dbReference type="EMBL" id="KAJ5357064.1"/>
    </source>
</evidence>
<name>A0A9W9RDS7_9EURO</name>
<evidence type="ECO:0000313" key="2">
    <source>
        <dbReference type="Proteomes" id="UP001147752"/>
    </source>
</evidence>
<accession>A0A9W9RDS7</accession>
<comment type="caution">
    <text evidence="1">The sequence shown here is derived from an EMBL/GenBank/DDBJ whole genome shotgun (WGS) entry which is preliminary data.</text>
</comment>
<organism evidence="1 2">
    <name type="scientific">Penicillium concentricum</name>
    <dbReference type="NCBI Taxonomy" id="293559"/>
    <lineage>
        <taxon>Eukaryota</taxon>
        <taxon>Fungi</taxon>
        <taxon>Dikarya</taxon>
        <taxon>Ascomycota</taxon>
        <taxon>Pezizomycotina</taxon>
        <taxon>Eurotiomycetes</taxon>
        <taxon>Eurotiomycetidae</taxon>
        <taxon>Eurotiales</taxon>
        <taxon>Aspergillaceae</taxon>
        <taxon>Penicillium</taxon>
    </lineage>
</organism>
<gene>
    <name evidence="1" type="ORF">N7517_011673</name>
</gene>
<protein>
    <submittedName>
        <fullName evidence="1">Uncharacterized protein</fullName>
    </submittedName>
</protein>
<proteinExistence type="predicted"/>
<dbReference type="RefSeq" id="XP_056575211.1">
    <property type="nucleotide sequence ID" value="XM_056729396.1"/>
</dbReference>
<dbReference type="EMBL" id="JAPZBT010000006">
    <property type="protein sequence ID" value="KAJ5357064.1"/>
    <property type="molecule type" value="Genomic_DNA"/>
</dbReference>
<dbReference type="Proteomes" id="UP001147752">
    <property type="component" value="Unassembled WGS sequence"/>
</dbReference>
<feature type="non-terminal residue" evidence="1">
    <location>
        <position position="1"/>
    </location>
</feature>
<keyword evidence="2" id="KW-1185">Reference proteome</keyword>
<dbReference type="GeneID" id="81468579"/>
<reference evidence="1" key="2">
    <citation type="journal article" date="2023" name="IMA Fungus">
        <title>Comparative genomic study of the Penicillium genus elucidates a diverse pangenome and 15 lateral gene transfer events.</title>
        <authorList>
            <person name="Petersen C."/>
            <person name="Sorensen T."/>
            <person name="Nielsen M.R."/>
            <person name="Sondergaard T.E."/>
            <person name="Sorensen J.L."/>
            <person name="Fitzpatrick D.A."/>
            <person name="Frisvad J.C."/>
            <person name="Nielsen K.L."/>
        </authorList>
    </citation>
    <scope>NUCLEOTIDE SEQUENCE</scope>
    <source>
        <strain evidence="1">IBT 3081</strain>
    </source>
</reference>
<dbReference type="AlphaFoldDB" id="A0A9W9RDS7"/>
<dbReference type="OrthoDB" id="5421247at2759"/>
<sequence length="169" mass="19455">NVELLIYLGDDFDDRVHELPSGASDLLKLGLLSMHPEIFQQPLNLFQTKVAIEKIRSTVFLRFLPKEILPYIPQEASKIVETREKHIDDLPYISGPKLIVHLILCFDLSAEKKKRRGEVDLIRLFLQHLHSEGPVVFSPEQKKSLASGLDALTEDEEWNQECWRQTLAL</sequence>